<dbReference type="Gene3D" id="3.90.1300.10">
    <property type="entry name" value="Amidase signature (AS) domain"/>
    <property type="match status" value="1"/>
</dbReference>
<dbReference type="InterPro" id="IPR058329">
    <property type="entry name" value="Arp1_N"/>
</dbReference>
<dbReference type="Proteomes" id="UP000240883">
    <property type="component" value="Unassembled WGS sequence"/>
</dbReference>
<dbReference type="InterPro" id="IPR023631">
    <property type="entry name" value="Amidase_dom"/>
</dbReference>
<keyword evidence="5" id="KW-1185">Reference proteome</keyword>
<dbReference type="InterPro" id="IPR036928">
    <property type="entry name" value="AS_sf"/>
</dbReference>
<dbReference type="SUPFAM" id="SSF75304">
    <property type="entry name" value="Amidase signature (AS) enzymes"/>
    <property type="match status" value="1"/>
</dbReference>
<name>A0A2T2NHT1_CORCC</name>
<dbReference type="EMBL" id="KZ678137">
    <property type="protein sequence ID" value="PSN64987.1"/>
    <property type="molecule type" value="Genomic_DNA"/>
</dbReference>
<accession>A0A2T2NHT1</accession>
<dbReference type="Pfam" id="PF01425">
    <property type="entry name" value="Amidase"/>
    <property type="match status" value="1"/>
</dbReference>
<evidence type="ECO:0000256" key="1">
    <source>
        <dbReference type="SAM" id="SignalP"/>
    </source>
</evidence>
<dbReference type="AlphaFoldDB" id="A0A2T2NHT1"/>
<organism evidence="4 5">
    <name type="scientific">Corynespora cassiicola Philippines</name>
    <dbReference type="NCBI Taxonomy" id="1448308"/>
    <lineage>
        <taxon>Eukaryota</taxon>
        <taxon>Fungi</taxon>
        <taxon>Dikarya</taxon>
        <taxon>Ascomycota</taxon>
        <taxon>Pezizomycotina</taxon>
        <taxon>Dothideomycetes</taxon>
        <taxon>Pleosporomycetidae</taxon>
        <taxon>Pleosporales</taxon>
        <taxon>Corynesporascaceae</taxon>
        <taxon>Corynespora</taxon>
    </lineage>
</organism>
<dbReference type="Pfam" id="PF26053">
    <property type="entry name" value="DUF8016"/>
    <property type="match status" value="1"/>
</dbReference>
<dbReference type="OrthoDB" id="5423360at2759"/>
<evidence type="ECO:0000313" key="4">
    <source>
        <dbReference type="EMBL" id="PSN64987.1"/>
    </source>
</evidence>
<protein>
    <submittedName>
        <fullName evidence="4">Amidase signature enzyme</fullName>
    </submittedName>
</protein>
<feature type="domain" description="Scytalone dehydratase-like protein Arp1 N-terminal" evidence="3">
    <location>
        <begin position="67"/>
        <end position="162"/>
    </location>
</feature>
<dbReference type="STRING" id="1448308.A0A2T2NHT1"/>
<evidence type="ECO:0000259" key="3">
    <source>
        <dbReference type="Pfam" id="PF26053"/>
    </source>
</evidence>
<proteinExistence type="predicted"/>
<evidence type="ECO:0000313" key="5">
    <source>
        <dbReference type="Proteomes" id="UP000240883"/>
    </source>
</evidence>
<sequence>MKSFLSLISVLPVLAQAAVISNGRVVTLGGIDYYVGATAVGQLDSPCLKDGVQTPASAEDSDLFPLTLLQAISTYDTEDDVFQPAFLDTIFLRLSSNGSATINNTALMSTLEQVNNTRFLLESRASDRYAAFKTGSISSAIPKGPYFVSSITGSIYTANRLYPDPNLAFIQGVISTGEGTYAPLPASISTLMAPTIAVPSRLYFTPTPSQPLAGLRFGIKDIFHLAGVTTTGGNRAYGTHYGPQNATAPSIQRLIDLGALPVGKMGTVQFANGDRATADWVDLHAPFNPRGDGYQDPSGSSTGPGVGVAAYEWLDLAVGSDTGGSMRGPAGAEGLFGNRPSTGAISLEHVIPLSPVSDSAGVFARSGALWARVTQAWYPDLRANYTAYPRSLYRSSVTQGAWSAGPSGEEALGLMEGFVGGLERFLGVEAQEVDYLERWGETHGDAPSDLSEMLNLTYAVFVSHDQWELLGRPFFEEYAAANGGRRPYINPGPLARWRWGQENAGEMEYAQALRNISMFKSWWETQGYGRHDVESCSEGLYIYPFTTGEPSYRDEYFQARTTPPLGFDDSSIPVMAGAPEVVVPIGEVPYESRVTLQTEYLPVTMGLRMARGCDHALAALVSDLELTGILRSVAAGSRLYP</sequence>
<feature type="signal peptide" evidence="1">
    <location>
        <begin position="1"/>
        <end position="17"/>
    </location>
</feature>
<dbReference type="PANTHER" id="PTHR46310">
    <property type="entry name" value="AMIDASE 1"/>
    <property type="match status" value="1"/>
</dbReference>
<feature type="chain" id="PRO_5015743322" evidence="1">
    <location>
        <begin position="18"/>
        <end position="641"/>
    </location>
</feature>
<reference evidence="4 5" key="1">
    <citation type="journal article" date="2018" name="Front. Microbiol.">
        <title>Genome-Wide Analysis of Corynespora cassiicola Leaf Fall Disease Putative Effectors.</title>
        <authorList>
            <person name="Lopez D."/>
            <person name="Ribeiro S."/>
            <person name="Label P."/>
            <person name="Fumanal B."/>
            <person name="Venisse J.S."/>
            <person name="Kohler A."/>
            <person name="de Oliveira R.R."/>
            <person name="Labutti K."/>
            <person name="Lipzen A."/>
            <person name="Lail K."/>
            <person name="Bauer D."/>
            <person name="Ohm R.A."/>
            <person name="Barry K.W."/>
            <person name="Spatafora J."/>
            <person name="Grigoriev I.V."/>
            <person name="Martin F.M."/>
            <person name="Pujade-Renaud V."/>
        </authorList>
    </citation>
    <scope>NUCLEOTIDE SEQUENCE [LARGE SCALE GENOMIC DNA]</scope>
    <source>
        <strain evidence="4 5">Philippines</strain>
    </source>
</reference>
<evidence type="ECO:0000259" key="2">
    <source>
        <dbReference type="Pfam" id="PF01425"/>
    </source>
</evidence>
<gene>
    <name evidence="4" type="ORF">BS50DRAFT_555292</name>
</gene>
<keyword evidence="1" id="KW-0732">Signal</keyword>
<feature type="domain" description="Amidase" evidence="2">
    <location>
        <begin position="208"/>
        <end position="369"/>
    </location>
</feature>
<dbReference type="PANTHER" id="PTHR46310:SF7">
    <property type="entry name" value="AMIDASE 1"/>
    <property type="match status" value="1"/>
</dbReference>